<keyword evidence="1" id="KW-0732">Signal</keyword>
<feature type="chain" id="PRO_5042211289" evidence="1">
    <location>
        <begin position="17"/>
        <end position="63"/>
    </location>
</feature>
<keyword evidence="3" id="KW-1185">Reference proteome</keyword>
<accession>A0AAD9AWE0</accession>
<comment type="caution">
    <text evidence="2">The sequence shown here is derived from an EMBL/GenBank/DDBJ whole genome shotgun (WGS) entry which is preliminary data.</text>
</comment>
<gene>
    <name evidence="2" type="ORF">CCHR01_02768</name>
</gene>
<feature type="signal peptide" evidence="1">
    <location>
        <begin position="1"/>
        <end position="16"/>
    </location>
</feature>
<reference evidence="2" key="1">
    <citation type="submission" date="2023-01" db="EMBL/GenBank/DDBJ databases">
        <title>Colletotrichum chrysophilum M932 genome sequence.</title>
        <authorList>
            <person name="Baroncelli R."/>
        </authorList>
    </citation>
    <scope>NUCLEOTIDE SEQUENCE</scope>
    <source>
        <strain evidence="2">M932</strain>
    </source>
</reference>
<evidence type="ECO:0000313" key="3">
    <source>
        <dbReference type="Proteomes" id="UP001243330"/>
    </source>
</evidence>
<sequence length="63" mass="7595">MRLACLFLWNWAVCPAQRFAMASRREISERERISLWARAEAVRRPVARKELSFIAKEWMLEKE</sequence>
<dbReference type="AlphaFoldDB" id="A0AAD9AWE0"/>
<organism evidence="2 3">
    <name type="scientific">Colletotrichum chrysophilum</name>
    <dbReference type="NCBI Taxonomy" id="1836956"/>
    <lineage>
        <taxon>Eukaryota</taxon>
        <taxon>Fungi</taxon>
        <taxon>Dikarya</taxon>
        <taxon>Ascomycota</taxon>
        <taxon>Pezizomycotina</taxon>
        <taxon>Sordariomycetes</taxon>
        <taxon>Hypocreomycetidae</taxon>
        <taxon>Glomerellales</taxon>
        <taxon>Glomerellaceae</taxon>
        <taxon>Colletotrichum</taxon>
        <taxon>Colletotrichum gloeosporioides species complex</taxon>
    </lineage>
</organism>
<proteinExistence type="predicted"/>
<evidence type="ECO:0000313" key="2">
    <source>
        <dbReference type="EMBL" id="KAK1854604.1"/>
    </source>
</evidence>
<evidence type="ECO:0000256" key="1">
    <source>
        <dbReference type="SAM" id="SignalP"/>
    </source>
</evidence>
<dbReference type="EMBL" id="JAQOWY010000034">
    <property type="protein sequence ID" value="KAK1854604.1"/>
    <property type="molecule type" value="Genomic_DNA"/>
</dbReference>
<protein>
    <submittedName>
        <fullName evidence="2">Uncharacterized protein</fullName>
    </submittedName>
</protein>
<name>A0AAD9AWE0_9PEZI</name>
<dbReference type="Proteomes" id="UP001243330">
    <property type="component" value="Unassembled WGS sequence"/>
</dbReference>